<organism evidence="7 8">
    <name type="scientific">Ditylenchus dipsaci</name>
    <dbReference type="NCBI Taxonomy" id="166011"/>
    <lineage>
        <taxon>Eukaryota</taxon>
        <taxon>Metazoa</taxon>
        <taxon>Ecdysozoa</taxon>
        <taxon>Nematoda</taxon>
        <taxon>Chromadorea</taxon>
        <taxon>Rhabditida</taxon>
        <taxon>Tylenchina</taxon>
        <taxon>Tylenchomorpha</taxon>
        <taxon>Sphaerularioidea</taxon>
        <taxon>Anguinidae</taxon>
        <taxon>Anguininae</taxon>
        <taxon>Ditylenchus</taxon>
    </lineage>
</organism>
<dbReference type="PANTHER" id="PTHR46022">
    <property type="entry name" value="PROTEIN PATCHED"/>
    <property type="match status" value="1"/>
</dbReference>
<comment type="subcellular location">
    <subcellularLocation>
        <location evidence="1">Membrane</location>
        <topology evidence="1">Multi-pass membrane protein</topology>
    </subcellularLocation>
</comment>
<evidence type="ECO:0000313" key="7">
    <source>
        <dbReference type="Proteomes" id="UP000887574"/>
    </source>
</evidence>
<dbReference type="GO" id="GO:0045879">
    <property type="term" value="P:negative regulation of smoothened signaling pathway"/>
    <property type="evidence" value="ECO:0007669"/>
    <property type="project" value="TreeGrafter"/>
</dbReference>
<dbReference type="WBParaSite" id="jg20001">
    <property type="protein sequence ID" value="jg20001"/>
    <property type="gene ID" value="jg20001"/>
</dbReference>
<keyword evidence="5" id="KW-0472">Membrane</keyword>
<dbReference type="GO" id="GO:0005886">
    <property type="term" value="C:plasma membrane"/>
    <property type="evidence" value="ECO:0007669"/>
    <property type="project" value="TreeGrafter"/>
</dbReference>
<keyword evidence="3" id="KW-0812">Transmembrane</keyword>
<dbReference type="GO" id="GO:0097108">
    <property type="term" value="F:hedgehog family protein binding"/>
    <property type="evidence" value="ECO:0007669"/>
    <property type="project" value="TreeGrafter"/>
</dbReference>
<keyword evidence="6" id="KW-0325">Glycoprotein</keyword>
<evidence type="ECO:0000256" key="1">
    <source>
        <dbReference type="ARBA" id="ARBA00004141"/>
    </source>
</evidence>
<name>A0A915DHS2_9BILA</name>
<evidence type="ECO:0000313" key="8">
    <source>
        <dbReference type="WBParaSite" id="jg20001"/>
    </source>
</evidence>
<reference evidence="8" key="1">
    <citation type="submission" date="2022-11" db="UniProtKB">
        <authorList>
            <consortium name="WormBaseParasite"/>
        </authorList>
    </citation>
    <scope>IDENTIFICATION</scope>
</reference>
<dbReference type="Proteomes" id="UP000887574">
    <property type="component" value="Unplaced"/>
</dbReference>
<sequence>MTSDESPEQVESSYGFDLSGAILTPAQELLIITKSQKLQYHGLVSVDKDDETRTADHQVPGHFHLCGLVLWWHFCIRHSTIGLELSDVLPEHTAPAAFLKARDKYFSFYPMFLVFRGENIDFPRQQHLIKGLREEIARSRFVIKLKNGEPSERYWLGMFTEWLQGLQDKLDEAQKNGTLQDYDTNNATKTPDLDIAYSLACSSGMKYDCSRVGKIRLIDGVEL</sequence>
<evidence type="ECO:0000256" key="4">
    <source>
        <dbReference type="ARBA" id="ARBA00022989"/>
    </source>
</evidence>
<dbReference type="AlphaFoldDB" id="A0A915DHS2"/>
<protein>
    <submittedName>
        <fullName evidence="8">Uncharacterized protein</fullName>
    </submittedName>
</protein>
<accession>A0A915DHS2</accession>
<evidence type="ECO:0000256" key="5">
    <source>
        <dbReference type="ARBA" id="ARBA00023136"/>
    </source>
</evidence>
<evidence type="ECO:0000256" key="2">
    <source>
        <dbReference type="ARBA" id="ARBA00005585"/>
    </source>
</evidence>
<evidence type="ECO:0000256" key="6">
    <source>
        <dbReference type="ARBA" id="ARBA00023180"/>
    </source>
</evidence>
<dbReference type="PANTHER" id="PTHR46022:SF1">
    <property type="entry name" value="PROTEIN PATCHED"/>
    <property type="match status" value="1"/>
</dbReference>
<evidence type="ECO:0000256" key="3">
    <source>
        <dbReference type="ARBA" id="ARBA00022692"/>
    </source>
</evidence>
<dbReference type="GO" id="GO:0005119">
    <property type="term" value="F:smoothened binding"/>
    <property type="evidence" value="ECO:0007669"/>
    <property type="project" value="TreeGrafter"/>
</dbReference>
<keyword evidence="4" id="KW-1133">Transmembrane helix</keyword>
<keyword evidence="7" id="KW-1185">Reference proteome</keyword>
<dbReference type="GO" id="GO:0008158">
    <property type="term" value="F:hedgehog receptor activity"/>
    <property type="evidence" value="ECO:0007669"/>
    <property type="project" value="TreeGrafter"/>
</dbReference>
<proteinExistence type="inferred from homology"/>
<comment type="similarity">
    <text evidence="2">Belongs to the patched family.</text>
</comment>